<dbReference type="STRING" id="133412.A0A1R1XU39"/>
<feature type="compositionally biased region" description="Basic residues" evidence="6">
    <location>
        <begin position="98"/>
        <end position="108"/>
    </location>
</feature>
<feature type="compositionally biased region" description="Low complexity" evidence="6">
    <location>
        <begin position="436"/>
        <end position="447"/>
    </location>
</feature>
<feature type="compositionally biased region" description="Basic and acidic residues" evidence="6">
    <location>
        <begin position="866"/>
        <end position="883"/>
    </location>
</feature>
<evidence type="ECO:0000256" key="3">
    <source>
        <dbReference type="ARBA" id="ARBA00022989"/>
    </source>
</evidence>
<dbReference type="AlphaFoldDB" id="A0A1R1XU39"/>
<keyword evidence="2" id="KW-0812">Transmembrane</keyword>
<evidence type="ECO:0000259" key="7">
    <source>
        <dbReference type="Pfam" id="PF09402"/>
    </source>
</evidence>
<gene>
    <name evidence="8" type="ORF">AYI70_g5580</name>
</gene>
<dbReference type="EMBL" id="LSSN01001852">
    <property type="protein sequence ID" value="OMJ18069.1"/>
    <property type="molecule type" value="Genomic_DNA"/>
</dbReference>
<keyword evidence="5" id="KW-0539">Nucleus</keyword>
<dbReference type="Proteomes" id="UP000187283">
    <property type="component" value="Unassembled WGS sequence"/>
</dbReference>
<feature type="domain" description="Man1/Src1-like C-terminal" evidence="7">
    <location>
        <begin position="667"/>
        <end position="745"/>
    </location>
</feature>
<feature type="region of interest" description="Disordered" evidence="6">
    <location>
        <begin position="1"/>
        <end position="198"/>
    </location>
</feature>
<dbReference type="Pfam" id="PF09402">
    <property type="entry name" value="MSC"/>
    <property type="match status" value="1"/>
</dbReference>
<reference evidence="8 9" key="1">
    <citation type="submission" date="2017-01" db="EMBL/GenBank/DDBJ databases">
        <authorList>
            <person name="Mah S.A."/>
            <person name="Swanson W.J."/>
            <person name="Moy G.W."/>
            <person name="Vacquier V.D."/>
        </authorList>
    </citation>
    <scope>NUCLEOTIDE SEQUENCE [LARGE SCALE GENOMIC DNA]</scope>
    <source>
        <strain evidence="8 9">GSMNP</strain>
    </source>
</reference>
<feature type="compositionally biased region" description="Polar residues" evidence="6">
    <location>
        <begin position="119"/>
        <end position="131"/>
    </location>
</feature>
<dbReference type="GO" id="GO:0031965">
    <property type="term" value="C:nuclear membrane"/>
    <property type="evidence" value="ECO:0007669"/>
    <property type="project" value="UniProtKB-SubCell"/>
</dbReference>
<sequence>MEDSQIGPNSRRTSKRNSSLAKDSSETTKKSSRRVNSKTKDENISNSAKADPKGIKLDTHSALKNSQVTLAHPNTLNLPPSAKNSQIMDIPTHNKTATPKKKKKPKRKINPDNELLNGSIKSLETSTPLNKTTKRSIDLVEPSSTKKSDSSLKEKKIKHTSNDSDIYNSSVFSKENPFQSGPDSAKVPSRVKSKPLKAKKSKAFKISTIPASNENFTDIKTEPKPDNNTDLNSIIDLQLKNDLIPENNILGIQKDDISFNVFDSISPQKVLSHNLDSLPIPTPVPNSNFSSQNSQPTHINAINNPSTPAYPSHKTPLNLISSNARNNFSVPRPENISHTPSIPTIFSEKSLRSINKTPSNPSRNSINPSYSKTYLRSVPRELLKVNNKYLETPRVKELIEYYERTGNAEALELLYSQSQIIDSREKASSFSANRPNTLSSQTSSLNTENYNSIPKSNNLLRNRNSASTYDPFNLNFDNISTPSNPNNSILTSKKTETSRDDELSKYSLAIDDKGISTDPPKYLFDPEMQTIDETTLLFYSYCNYVRFKIGFINTRYGEPIIKPDNYELNSGFYKYDSNNRLKISNKSPNELEFSDIIYKIDTFVIDYILGKSQSGLLCPKHATCSVYIPVPYKSAIKIHNLAGKQQIFISKIKYGYLSHDEDEGEEQKILECDPGYILSNSKFSSKLFPILPTCKPDLDTILKTSMLQNSIVQYLSVHRGNIECSESIMNQIERMIILKNMQEKIQIPDEEKDKAIRESDTGKLKNNFDGRLNENHKGRKYYSYNGNQESGDFLSENNLASDVRIYGLENKIVYDSMFKLVKVPRDEFNHLYSLAINKLASNYGKSVAVVRVEYDKDFDLKKKKKSFSDKLKSKLSGDVKDDGDNAVNSNALETKSDESS</sequence>
<feature type="compositionally biased region" description="Polar residues" evidence="6">
    <location>
        <begin position="296"/>
        <end position="309"/>
    </location>
</feature>
<evidence type="ECO:0000256" key="1">
    <source>
        <dbReference type="ARBA" id="ARBA00004126"/>
    </source>
</evidence>
<feature type="region of interest" description="Disordered" evidence="6">
    <location>
        <begin position="288"/>
        <end position="311"/>
    </location>
</feature>
<feature type="compositionally biased region" description="Polar residues" evidence="6">
    <location>
        <begin position="1"/>
        <end position="22"/>
    </location>
</feature>
<evidence type="ECO:0000256" key="5">
    <source>
        <dbReference type="ARBA" id="ARBA00023242"/>
    </source>
</evidence>
<comment type="caution">
    <text evidence="8">The sequence shown here is derived from an EMBL/GenBank/DDBJ whole genome shotgun (WGS) entry which is preliminary data.</text>
</comment>
<feature type="compositionally biased region" description="Polar residues" evidence="6">
    <location>
        <begin position="163"/>
        <end position="182"/>
    </location>
</feature>
<evidence type="ECO:0000313" key="9">
    <source>
        <dbReference type="Proteomes" id="UP000187283"/>
    </source>
</evidence>
<name>A0A1R1XU39_9FUNG</name>
<accession>A0A1R1XU39</accession>
<feature type="compositionally biased region" description="Polar residues" evidence="6">
    <location>
        <begin position="62"/>
        <end position="87"/>
    </location>
</feature>
<evidence type="ECO:0000256" key="6">
    <source>
        <dbReference type="SAM" id="MobiDB-lite"/>
    </source>
</evidence>
<feature type="compositionally biased region" description="Basic and acidic residues" evidence="6">
    <location>
        <begin position="50"/>
        <end position="61"/>
    </location>
</feature>
<dbReference type="InterPro" id="IPR018996">
    <property type="entry name" value="Man1/Src1-like_C"/>
</dbReference>
<organism evidence="8 9">
    <name type="scientific">Smittium culicis</name>
    <dbReference type="NCBI Taxonomy" id="133412"/>
    <lineage>
        <taxon>Eukaryota</taxon>
        <taxon>Fungi</taxon>
        <taxon>Fungi incertae sedis</taxon>
        <taxon>Zoopagomycota</taxon>
        <taxon>Kickxellomycotina</taxon>
        <taxon>Harpellomycetes</taxon>
        <taxon>Harpellales</taxon>
        <taxon>Legeriomycetaceae</taxon>
        <taxon>Smittium</taxon>
    </lineage>
</organism>
<evidence type="ECO:0000256" key="2">
    <source>
        <dbReference type="ARBA" id="ARBA00022692"/>
    </source>
</evidence>
<feature type="compositionally biased region" description="Basic and acidic residues" evidence="6">
    <location>
        <begin position="144"/>
        <end position="154"/>
    </location>
</feature>
<evidence type="ECO:0000313" key="8">
    <source>
        <dbReference type="EMBL" id="OMJ18069.1"/>
    </source>
</evidence>
<evidence type="ECO:0000256" key="4">
    <source>
        <dbReference type="ARBA" id="ARBA00023136"/>
    </source>
</evidence>
<comment type="subcellular location">
    <subcellularLocation>
        <location evidence="1">Nucleus membrane</location>
    </subcellularLocation>
</comment>
<feature type="non-terminal residue" evidence="8">
    <location>
        <position position="900"/>
    </location>
</feature>
<proteinExistence type="predicted"/>
<dbReference type="OrthoDB" id="2503928at2759"/>
<protein>
    <recommendedName>
        <fullName evidence="7">Man1/Src1-like C-terminal domain-containing protein</fullName>
    </recommendedName>
</protein>
<keyword evidence="9" id="KW-1185">Reference proteome</keyword>
<feature type="region of interest" description="Disordered" evidence="6">
    <location>
        <begin position="426"/>
        <end position="462"/>
    </location>
</feature>
<feature type="region of interest" description="Disordered" evidence="6">
    <location>
        <begin position="866"/>
        <end position="900"/>
    </location>
</feature>
<keyword evidence="4" id="KW-0472">Membrane</keyword>
<feature type="compositionally biased region" description="Basic residues" evidence="6">
    <location>
        <begin position="189"/>
        <end position="198"/>
    </location>
</feature>
<keyword evidence="3" id="KW-1133">Transmembrane helix</keyword>